<dbReference type="RefSeq" id="WP_012635123.1">
    <property type="nucleotide sequence ID" value="NC_011899.1"/>
</dbReference>
<dbReference type="GO" id="GO:0000160">
    <property type="term" value="P:phosphorelay signal transduction system"/>
    <property type="evidence" value="ECO:0007669"/>
    <property type="project" value="UniProtKB-KW"/>
</dbReference>
<name>B8D0V6_HALOH</name>
<feature type="transmembrane region" description="Helical" evidence="5">
    <location>
        <begin position="84"/>
        <end position="107"/>
    </location>
</feature>
<evidence type="ECO:0000256" key="3">
    <source>
        <dbReference type="ARBA" id="ARBA00022777"/>
    </source>
</evidence>
<dbReference type="STRING" id="373903.Hore_01630"/>
<evidence type="ECO:0000259" key="6">
    <source>
        <dbReference type="PROSITE" id="PS50109"/>
    </source>
</evidence>
<keyword evidence="8" id="KW-1185">Reference proteome</keyword>
<dbReference type="PRINTS" id="PR00344">
    <property type="entry name" value="BCTRLSENSOR"/>
</dbReference>
<dbReference type="eggNOG" id="COG3290">
    <property type="taxonomic scope" value="Bacteria"/>
</dbReference>
<gene>
    <name evidence="7" type="ordered locus">Hore_01630</name>
</gene>
<accession>B8D0V6</accession>
<reference evidence="7 8" key="1">
    <citation type="journal article" date="2009" name="PLoS ONE">
        <title>Genome analysis of the anaerobic thermohalophilic bacterium Halothermothrix orenii.</title>
        <authorList>
            <person name="Mavromatis K."/>
            <person name="Ivanova N."/>
            <person name="Anderson I."/>
            <person name="Lykidis A."/>
            <person name="Hooper S.D."/>
            <person name="Sun H."/>
            <person name="Kunin V."/>
            <person name="Lapidus A."/>
            <person name="Hugenholtz P."/>
            <person name="Patel B."/>
            <person name="Kyrpides N.C."/>
        </authorList>
    </citation>
    <scope>NUCLEOTIDE SEQUENCE [LARGE SCALE GENOMIC DNA]</scope>
    <source>
        <strain evidence="8">H 168 / OCM 544 / DSM 9562</strain>
    </source>
</reference>
<dbReference type="InterPro" id="IPR004358">
    <property type="entry name" value="Sig_transdc_His_kin-like_C"/>
</dbReference>
<evidence type="ECO:0000256" key="4">
    <source>
        <dbReference type="ARBA" id="ARBA00023012"/>
    </source>
</evidence>
<dbReference type="Pfam" id="PF02518">
    <property type="entry name" value="HATPase_c"/>
    <property type="match status" value="1"/>
</dbReference>
<dbReference type="OrthoDB" id="9813149at2"/>
<dbReference type="InterPro" id="IPR036890">
    <property type="entry name" value="HATPase_C_sf"/>
</dbReference>
<dbReference type="InterPro" id="IPR005467">
    <property type="entry name" value="His_kinase_dom"/>
</dbReference>
<keyword evidence="3 7" id="KW-0418">Kinase</keyword>
<comment type="catalytic activity">
    <reaction evidence="1">
        <text>ATP + protein L-histidine = ADP + protein N-phospho-L-histidine.</text>
        <dbReference type="EC" id="2.7.13.3"/>
    </reaction>
</comment>
<evidence type="ECO:0000256" key="1">
    <source>
        <dbReference type="ARBA" id="ARBA00000085"/>
    </source>
</evidence>
<dbReference type="SUPFAM" id="SSF55874">
    <property type="entry name" value="ATPase domain of HSP90 chaperone/DNA topoisomerase II/histidine kinase"/>
    <property type="match status" value="1"/>
</dbReference>
<organism evidence="7 8">
    <name type="scientific">Halothermothrix orenii (strain H 168 / OCM 544 / DSM 9562)</name>
    <dbReference type="NCBI Taxonomy" id="373903"/>
    <lineage>
        <taxon>Bacteria</taxon>
        <taxon>Bacillati</taxon>
        <taxon>Bacillota</taxon>
        <taxon>Clostridia</taxon>
        <taxon>Halanaerobiales</taxon>
        <taxon>Halothermotrichaceae</taxon>
        <taxon>Halothermothrix</taxon>
    </lineage>
</organism>
<dbReference type="KEGG" id="hor:Hore_01630"/>
<dbReference type="InterPro" id="IPR039506">
    <property type="entry name" value="SPOB_a"/>
</dbReference>
<dbReference type="InterPro" id="IPR003594">
    <property type="entry name" value="HATPase_dom"/>
</dbReference>
<feature type="transmembrane region" description="Helical" evidence="5">
    <location>
        <begin position="45"/>
        <end position="64"/>
    </location>
</feature>
<evidence type="ECO:0000256" key="2">
    <source>
        <dbReference type="ARBA" id="ARBA00012438"/>
    </source>
</evidence>
<evidence type="ECO:0000256" key="5">
    <source>
        <dbReference type="SAM" id="Phobius"/>
    </source>
</evidence>
<dbReference type="EMBL" id="CP001098">
    <property type="protein sequence ID" value="ACL68925.1"/>
    <property type="molecule type" value="Genomic_DNA"/>
</dbReference>
<dbReference type="AlphaFoldDB" id="B8D0V6"/>
<evidence type="ECO:0000313" key="8">
    <source>
        <dbReference type="Proteomes" id="UP000000719"/>
    </source>
</evidence>
<dbReference type="Gene3D" id="1.10.287.130">
    <property type="match status" value="1"/>
</dbReference>
<dbReference type="SMART" id="SM00387">
    <property type="entry name" value="HATPase_c"/>
    <property type="match status" value="1"/>
</dbReference>
<keyword evidence="5" id="KW-0472">Membrane</keyword>
<sequence length="325" mass="37867">MLLIVWLIKRYNINFREGFFHLSPDEIELIGKEEVKREKKITSTLLLALFFIIIQGMFINMYNWSRRLSHLFDIELSFFTSSEFINIIVIILSIFLIWLVQHMVGMLKIQRNEIIEKIKRKSKERLDWELRMQYHDFNHHLGMLSMMLQMDQVSAAKKYLKGMVKELGKIKKLESSGNPALNALIQSKIARGQKMGVKIDVELVNPLKGEYIPDWELVRVCGNLLDNSIEALQQLPRDTEKRVKIEIDGEKDILTISVTTFGVVIPDEIKEHIFERGFTSKKEKGHGLGLAICKEITDKYQGQISIRKDEERETTTFTVKLPKNT</sequence>
<protein>
    <recommendedName>
        <fullName evidence="2">histidine kinase</fullName>
        <ecNumber evidence="2">2.7.13.3</ecNumber>
    </recommendedName>
</protein>
<dbReference type="Gene3D" id="3.30.565.10">
    <property type="entry name" value="Histidine kinase-like ATPase, C-terminal domain"/>
    <property type="match status" value="1"/>
</dbReference>
<dbReference type="PROSITE" id="PS50109">
    <property type="entry name" value="HIS_KIN"/>
    <property type="match status" value="1"/>
</dbReference>
<dbReference type="GO" id="GO:0042802">
    <property type="term" value="F:identical protein binding"/>
    <property type="evidence" value="ECO:0007669"/>
    <property type="project" value="TreeGrafter"/>
</dbReference>
<dbReference type="HOGENOM" id="CLU_020211_8_0_9"/>
<dbReference type="Proteomes" id="UP000000719">
    <property type="component" value="Chromosome"/>
</dbReference>
<feature type="domain" description="Histidine kinase" evidence="6">
    <location>
        <begin position="216"/>
        <end position="325"/>
    </location>
</feature>
<keyword evidence="3 7" id="KW-0808">Transferase</keyword>
<dbReference type="PANTHER" id="PTHR40448">
    <property type="entry name" value="TWO-COMPONENT SENSOR HISTIDINE KINASE"/>
    <property type="match status" value="1"/>
</dbReference>
<dbReference type="GO" id="GO:0004673">
    <property type="term" value="F:protein histidine kinase activity"/>
    <property type="evidence" value="ECO:0007669"/>
    <property type="project" value="UniProtKB-EC"/>
</dbReference>
<dbReference type="Pfam" id="PF14689">
    <property type="entry name" value="SPOB_a"/>
    <property type="match status" value="1"/>
</dbReference>
<dbReference type="EC" id="2.7.13.3" evidence="2"/>
<proteinExistence type="predicted"/>
<evidence type="ECO:0000313" key="7">
    <source>
        <dbReference type="EMBL" id="ACL68925.1"/>
    </source>
</evidence>
<keyword evidence="5" id="KW-0812">Transmembrane</keyword>
<keyword evidence="5" id="KW-1133">Transmembrane helix</keyword>
<keyword evidence="4" id="KW-0902">Two-component regulatory system</keyword>
<dbReference type="PANTHER" id="PTHR40448:SF1">
    <property type="entry name" value="TWO-COMPONENT SENSOR HISTIDINE KINASE"/>
    <property type="match status" value="1"/>
</dbReference>